<feature type="domain" description="Glycosyltransferase subfamily 4-like N-terminal" evidence="1">
    <location>
        <begin position="24"/>
        <end position="182"/>
    </location>
</feature>
<evidence type="ECO:0000259" key="1">
    <source>
        <dbReference type="Pfam" id="PF13439"/>
    </source>
</evidence>
<name>A0A965GBK0_9PROT</name>
<dbReference type="Pfam" id="PF13692">
    <property type="entry name" value="Glyco_trans_1_4"/>
    <property type="match status" value="1"/>
</dbReference>
<dbReference type="InterPro" id="IPR050194">
    <property type="entry name" value="Glycosyltransferase_grp1"/>
</dbReference>
<dbReference type="Gene3D" id="3.40.50.2000">
    <property type="entry name" value="Glycogen Phosphorylase B"/>
    <property type="match status" value="2"/>
</dbReference>
<dbReference type="EMBL" id="RFXN01000001">
    <property type="protein sequence ID" value="NBR93283.1"/>
    <property type="molecule type" value="Genomic_DNA"/>
</dbReference>
<dbReference type="AlphaFoldDB" id="A0A965GBK0"/>
<dbReference type="Pfam" id="PF13439">
    <property type="entry name" value="Glyco_transf_4"/>
    <property type="match status" value="1"/>
</dbReference>
<evidence type="ECO:0000313" key="3">
    <source>
        <dbReference type="Proteomes" id="UP000740727"/>
    </source>
</evidence>
<evidence type="ECO:0000313" key="2">
    <source>
        <dbReference type="EMBL" id="NBR93283.1"/>
    </source>
</evidence>
<dbReference type="GO" id="GO:0016758">
    <property type="term" value="F:hexosyltransferase activity"/>
    <property type="evidence" value="ECO:0007669"/>
    <property type="project" value="TreeGrafter"/>
</dbReference>
<dbReference type="SUPFAM" id="SSF53756">
    <property type="entry name" value="UDP-Glycosyltransferase/glycogen phosphorylase"/>
    <property type="match status" value="1"/>
</dbReference>
<protein>
    <submittedName>
        <fullName evidence="2">Glycosyltransferase family 1 protein</fullName>
    </submittedName>
</protein>
<dbReference type="PANTHER" id="PTHR45947">
    <property type="entry name" value="SULFOQUINOVOSYL TRANSFERASE SQD2"/>
    <property type="match status" value="1"/>
</dbReference>
<dbReference type="PANTHER" id="PTHR45947:SF3">
    <property type="entry name" value="SULFOQUINOVOSYL TRANSFERASE SQD2"/>
    <property type="match status" value="1"/>
</dbReference>
<comment type="caution">
    <text evidence="2">The sequence shown here is derived from an EMBL/GenBank/DDBJ whole genome shotgun (WGS) entry which is preliminary data.</text>
</comment>
<dbReference type="InterPro" id="IPR028098">
    <property type="entry name" value="Glyco_trans_4-like_N"/>
</dbReference>
<proteinExistence type="predicted"/>
<dbReference type="CDD" id="cd03801">
    <property type="entry name" value="GT4_PimA-like"/>
    <property type="match status" value="1"/>
</dbReference>
<reference evidence="2" key="1">
    <citation type="submission" date="2018-10" db="EMBL/GenBank/DDBJ databases">
        <title>Iterative Subtractive Binning of Freshwater Chronoseries Metagenomes Recovers Nearly Complete Genomes from over Four Hundred Novel Species.</title>
        <authorList>
            <person name="Rodriguez-R L.M."/>
            <person name="Tsementzi D."/>
            <person name="Luo C."/>
            <person name="Konstantinidis K.T."/>
        </authorList>
    </citation>
    <scope>NUCLEOTIDE SEQUENCE</scope>
    <source>
        <strain evidence="2">WB5_2A_028</strain>
    </source>
</reference>
<accession>A0A965GBK0</accession>
<gene>
    <name evidence="2" type="ORF">EBT44_00200</name>
</gene>
<organism evidence="2 3">
    <name type="scientific">Candidatus Fonsibacter lacus</name>
    <dbReference type="NCBI Taxonomy" id="2576439"/>
    <lineage>
        <taxon>Bacteria</taxon>
        <taxon>Pseudomonadati</taxon>
        <taxon>Pseudomonadota</taxon>
        <taxon>Alphaproteobacteria</taxon>
        <taxon>Candidatus Pelagibacterales</taxon>
        <taxon>Candidatus Pelagibacterales incertae sedis</taxon>
        <taxon>Candidatus Fonsibacter</taxon>
    </lineage>
</organism>
<dbReference type="Proteomes" id="UP000740727">
    <property type="component" value="Unassembled WGS sequence"/>
</dbReference>
<sequence>MNINSKSNRRLKIGMVSPYGWDLPGGVQAHIQDLAMYCMEQGHEVSVIAPAIEEGSLPDWVVSSGRPVAIPYNGAVARVAFGPVANRRVRRWINDGQFDVLHLHEPAIPSLSLLACWAAEGPLVGTFHASAPRQKAIYAIGPILEPAIEKLHARIAVSQTARNTLIDHLETDAVIIPNGINHHAFASGPIDTRVGERSIGFVGRFDEPRKGLSLLLESCELLIARGISFKVVIAGPGNPNAFLEIMSAELVARTEFLGRVSDERKQELLRSISLYVAPNTGGESFGIILAEAMAAGAPVLASNLPAFQDVLEGGRVGELFDIGDTSELALRIVALLNDPERRMALRALGQKSSLRFDWSQVGESILDVYRMVSASGEKVRLGSDLRFSRAKLGREE</sequence>